<protein>
    <submittedName>
        <fullName evidence="2">Uncharacterized protein</fullName>
    </submittedName>
</protein>
<name>A0A6G1KFT6_9PLEO</name>
<feature type="region of interest" description="Disordered" evidence="1">
    <location>
        <begin position="182"/>
        <end position="250"/>
    </location>
</feature>
<feature type="compositionally biased region" description="Basic and acidic residues" evidence="1">
    <location>
        <begin position="192"/>
        <end position="213"/>
    </location>
</feature>
<dbReference type="EMBL" id="MU005767">
    <property type="protein sequence ID" value="KAF2711640.1"/>
    <property type="molecule type" value="Genomic_DNA"/>
</dbReference>
<evidence type="ECO:0000313" key="2">
    <source>
        <dbReference type="EMBL" id="KAF2711640.1"/>
    </source>
</evidence>
<dbReference type="AlphaFoldDB" id="A0A6G1KFT6"/>
<evidence type="ECO:0000313" key="3">
    <source>
        <dbReference type="Proteomes" id="UP000799428"/>
    </source>
</evidence>
<keyword evidence="3" id="KW-1185">Reference proteome</keyword>
<evidence type="ECO:0000256" key="1">
    <source>
        <dbReference type="SAM" id="MobiDB-lite"/>
    </source>
</evidence>
<gene>
    <name evidence="2" type="ORF">K504DRAFT_523073</name>
</gene>
<accession>A0A6G1KFT6</accession>
<reference evidence="2" key="1">
    <citation type="journal article" date="2020" name="Stud. Mycol.">
        <title>101 Dothideomycetes genomes: a test case for predicting lifestyles and emergence of pathogens.</title>
        <authorList>
            <person name="Haridas S."/>
            <person name="Albert R."/>
            <person name="Binder M."/>
            <person name="Bloem J."/>
            <person name="Labutti K."/>
            <person name="Salamov A."/>
            <person name="Andreopoulos B."/>
            <person name="Baker S."/>
            <person name="Barry K."/>
            <person name="Bills G."/>
            <person name="Bluhm B."/>
            <person name="Cannon C."/>
            <person name="Castanera R."/>
            <person name="Culley D."/>
            <person name="Daum C."/>
            <person name="Ezra D."/>
            <person name="Gonzalez J."/>
            <person name="Henrissat B."/>
            <person name="Kuo A."/>
            <person name="Liang C."/>
            <person name="Lipzen A."/>
            <person name="Lutzoni F."/>
            <person name="Magnuson J."/>
            <person name="Mondo S."/>
            <person name="Nolan M."/>
            <person name="Ohm R."/>
            <person name="Pangilinan J."/>
            <person name="Park H.-J."/>
            <person name="Ramirez L."/>
            <person name="Alfaro M."/>
            <person name="Sun H."/>
            <person name="Tritt A."/>
            <person name="Yoshinaga Y."/>
            <person name="Zwiers L.-H."/>
            <person name="Turgeon B."/>
            <person name="Goodwin S."/>
            <person name="Spatafora J."/>
            <person name="Crous P."/>
            <person name="Grigoriev I."/>
        </authorList>
    </citation>
    <scope>NUCLEOTIDE SEQUENCE</scope>
    <source>
        <strain evidence="2">CBS 279.74</strain>
    </source>
</reference>
<dbReference type="Proteomes" id="UP000799428">
    <property type="component" value="Unassembled WGS sequence"/>
</dbReference>
<proteinExistence type="predicted"/>
<organism evidence="2 3">
    <name type="scientific">Pleomassaria siparia CBS 279.74</name>
    <dbReference type="NCBI Taxonomy" id="1314801"/>
    <lineage>
        <taxon>Eukaryota</taxon>
        <taxon>Fungi</taxon>
        <taxon>Dikarya</taxon>
        <taxon>Ascomycota</taxon>
        <taxon>Pezizomycotina</taxon>
        <taxon>Dothideomycetes</taxon>
        <taxon>Pleosporomycetidae</taxon>
        <taxon>Pleosporales</taxon>
        <taxon>Pleomassariaceae</taxon>
        <taxon>Pleomassaria</taxon>
    </lineage>
</organism>
<sequence>MYPSTSLLPLVNKYDPALDSNPRRAMHDRPKHRRMVEQLSPCAAHLPGIPYHSNRPLLRDIDDFKQPICYFLKPTSAHGVFVIVHIGASSPWFSLIERRFHCPWLFLGWLMPVLPGNTVPDRLDGRYRRRIRAVLPTLQGATPSALDQRVTSMLRTGLLVVASPILHVYRLSIVKGLRNPSHRQPFVASEPRQGDRLGIKKEERKKEAKKPHPEFTASGLPGTEWNGDIPPSWPPNKPLAQNHSHAYEGGSQLSGPPAFILGTLTGWFTRLQGLQNSRKKVASLYPGRRVVNNSPYLD</sequence>